<protein>
    <recommendedName>
        <fullName evidence="3">Nidogen G2 beta-barrel domain-containing protein</fullName>
    </recommendedName>
</protein>
<sequence>NGIKLEEGRFRLDIRKKFFIMRVVRQWNRLPREVVDAPPLEVFKARLDGALSYLV</sequence>
<reference evidence="1 2" key="1">
    <citation type="submission" date="2014-04" db="EMBL/GenBank/DDBJ databases">
        <title>Genome evolution of avian class.</title>
        <authorList>
            <person name="Zhang G."/>
            <person name="Li C."/>
        </authorList>
    </citation>
    <scope>NUCLEOTIDE SEQUENCE [LARGE SCALE GENOMIC DNA]</scope>
    <source>
        <strain evidence="1">BGI_Z169</strain>
    </source>
</reference>
<feature type="non-terminal residue" evidence="1">
    <location>
        <position position="55"/>
    </location>
</feature>
<gene>
    <name evidence="1" type="ORF">Z169_07198</name>
</gene>
<evidence type="ECO:0000313" key="1">
    <source>
        <dbReference type="EMBL" id="KFP09649.1"/>
    </source>
</evidence>
<proteinExistence type="predicted"/>
<dbReference type="Proteomes" id="UP000053119">
    <property type="component" value="Unassembled WGS sequence"/>
</dbReference>
<dbReference type="EMBL" id="KK500664">
    <property type="protein sequence ID" value="KFP09649.1"/>
    <property type="molecule type" value="Genomic_DNA"/>
</dbReference>
<dbReference type="AlphaFoldDB" id="A0A091ILS5"/>
<evidence type="ECO:0008006" key="3">
    <source>
        <dbReference type="Google" id="ProtNLM"/>
    </source>
</evidence>
<keyword evidence="2" id="KW-1185">Reference proteome</keyword>
<name>A0A091ILS5_EGRGA</name>
<feature type="non-terminal residue" evidence="1">
    <location>
        <position position="1"/>
    </location>
</feature>
<evidence type="ECO:0000313" key="2">
    <source>
        <dbReference type="Proteomes" id="UP000053119"/>
    </source>
</evidence>
<accession>A0A091ILS5</accession>
<organism evidence="1 2">
    <name type="scientific">Egretta garzetta</name>
    <name type="common">Little egret</name>
    <dbReference type="NCBI Taxonomy" id="188379"/>
    <lineage>
        <taxon>Eukaryota</taxon>
        <taxon>Metazoa</taxon>
        <taxon>Chordata</taxon>
        <taxon>Craniata</taxon>
        <taxon>Vertebrata</taxon>
        <taxon>Euteleostomi</taxon>
        <taxon>Archelosauria</taxon>
        <taxon>Archosauria</taxon>
        <taxon>Dinosauria</taxon>
        <taxon>Saurischia</taxon>
        <taxon>Theropoda</taxon>
        <taxon>Coelurosauria</taxon>
        <taxon>Aves</taxon>
        <taxon>Neognathae</taxon>
        <taxon>Neoaves</taxon>
        <taxon>Aequornithes</taxon>
        <taxon>Pelecaniformes</taxon>
        <taxon>Ardeidae</taxon>
        <taxon>Egretta</taxon>
    </lineage>
</organism>